<protein>
    <recommendedName>
        <fullName evidence="3">Amidase domain-containing protein</fullName>
    </recommendedName>
</protein>
<dbReference type="Proteomes" id="UP001498476">
    <property type="component" value="Unassembled WGS sequence"/>
</dbReference>
<keyword evidence="2" id="KW-1185">Reference proteome</keyword>
<evidence type="ECO:0008006" key="3">
    <source>
        <dbReference type="Google" id="ProtNLM"/>
    </source>
</evidence>
<comment type="caution">
    <text evidence="1">The sequence shown here is derived from an EMBL/GenBank/DDBJ whole genome shotgun (WGS) entry which is preliminary data.</text>
</comment>
<gene>
    <name evidence="1" type="ORF">QQX98_001322</name>
</gene>
<reference evidence="1 2" key="1">
    <citation type="journal article" date="2025" name="Microbiol. Resour. Announc.">
        <title>Draft genome sequences for Neonectria magnoliae and Neonectria punicea, canker pathogens of Liriodendron tulipifera and Acer saccharum in West Virginia.</title>
        <authorList>
            <person name="Petronek H.M."/>
            <person name="Kasson M.T."/>
            <person name="Metheny A.M."/>
            <person name="Stauder C.M."/>
            <person name="Lovett B."/>
            <person name="Lynch S.C."/>
            <person name="Garnas J.R."/>
            <person name="Kasson L.R."/>
            <person name="Stajich J.E."/>
        </authorList>
    </citation>
    <scope>NUCLEOTIDE SEQUENCE [LARGE SCALE GENOMIC DNA]</scope>
    <source>
        <strain evidence="1 2">NRRL 64653</strain>
    </source>
</reference>
<accession>A0ABR1HQE8</accession>
<evidence type="ECO:0000313" key="1">
    <source>
        <dbReference type="EMBL" id="KAK7423032.1"/>
    </source>
</evidence>
<dbReference type="EMBL" id="JAZAVJ010000012">
    <property type="protein sequence ID" value="KAK7423032.1"/>
    <property type="molecule type" value="Genomic_DNA"/>
</dbReference>
<evidence type="ECO:0000313" key="2">
    <source>
        <dbReference type="Proteomes" id="UP001498476"/>
    </source>
</evidence>
<proteinExistence type="predicted"/>
<dbReference type="InterPro" id="IPR036928">
    <property type="entry name" value="AS_sf"/>
</dbReference>
<organism evidence="1 2">
    <name type="scientific">Neonectria punicea</name>
    <dbReference type="NCBI Taxonomy" id="979145"/>
    <lineage>
        <taxon>Eukaryota</taxon>
        <taxon>Fungi</taxon>
        <taxon>Dikarya</taxon>
        <taxon>Ascomycota</taxon>
        <taxon>Pezizomycotina</taxon>
        <taxon>Sordariomycetes</taxon>
        <taxon>Hypocreomycetidae</taxon>
        <taxon>Hypocreales</taxon>
        <taxon>Nectriaceae</taxon>
        <taxon>Neonectria</taxon>
    </lineage>
</organism>
<sequence>MADLDLLTATAADLAKALAAGTVTSKDLAIISVPPKDLILSIASSLDDERARSRIRSPLHGVPIVIKVISLQLSFFAIL</sequence>
<dbReference type="SUPFAM" id="SSF75304">
    <property type="entry name" value="Amidase signature (AS) enzymes"/>
    <property type="match status" value="1"/>
</dbReference>
<name>A0ABR1HQE8_9HYPO</name>
<dbReference type="Gene3D" id="3.90.1300.10">
    <property type="entry name" value="Amidase signature (AS) domain"/>
    <property type="match status" value="1"/>
</dbReference>